<dbReference type="SUPFAM" id="SSF48371">
    <property type="entry name" value="ARM repeat"/>
    <property type="match status" value="1"/>
</dbReference>
<evidence type="ECO:0000256" key="1">
    <source>
        <dbReference type="SAM" id="MobiDB-lite"/>
    </source>
</evidence>
<dbReference type="InterPro" id="IPR016024">
    <property type="entry name" value="ARM-type_fold"/>
</dbReference>
<evidence type="ECO:0000259" key="2">
    <source>
        <dbReference type="Pfam" id="PF24173"/>
    </source>
</evidence>
<dbReference type="PANTHER" id="PTHR18460">
    <property type="entry name" value="TEL2 INTERACTING PROTEIN 1 TTI1 FAMILY MEMBER"/>
    <property type="match status" value="1"/>
</dbReference>
<dbReference type="InterPro" id="IPR049362">
    <property type="entry name" value="TTI1_rpt"/>
</dbReference>
<protein>
    <submittedName>
        <fullName evidence="4">Uncharacterized protein</fullName>
    </submittedName>
</protein>
<dbReference type="Pfam" id="PF21547">
    <property type="entry name" value="TTI1"/>
    <property type="match status" value="1"/>
</dbReference>
<dbReference type="InterPro" id="IPR011989">
    <property type="entry name" value="ARM-like"/>
</dbReference>
<feature type="compositionally biased region" description="Acidic residues" evidence="1">
    <location>
        <begin position="779"/>
        <end position="795"/>
    </location>
</feature>
<organism evidence="4">
    <name type="scientific">Mucochytrium quahogii</name>
    <dbReference type="NCBI Taxonomy" id="96639"/>
    <lineage>
        <taxon>Eukaryota</taxon>
        <taxon>Sar</taxon>
        <taxon>Stramenopiles</taxon>
        <taxon>Bigyra</taxon>
        <taxon>Labyrinthulomycetes</taxon>
        <taxon>Thraustochytrida</taxon>
        <taxon>Thraustochytriidae</taxon>
        <taxon>Mucochytrium</taxon>
    </lineage>
</organism>
<dbReference type="InterPro" id="IPR057566">
    <property type="entry name" value="TPR_TTI1_N"/>
</dbReference>
<name>A0A7S2SA89_9STRA</name>
<reference evidence="4" key="1">
    <citation type="submission" date="2021-01" db="EMBL/GenBank/DDBJ databases">
        <authorList>
            <person name="Corre E."/>
            <person name="Pelletier E."/>
            <person name="Niang G."/>
            <person name="Scheremetjew M."/>
            <person name="Finn R."/>
            <person name="Kale V."/>
            <person name="Holt S."/>
            <person name="Cochrane G."/>
            <person name="Meng A."/>
            <person name="Brown T."/>
            <person name="Cohen L."/>
        </authorList>
    </citation>
    <scope>NUCLEOTIDE SEQUENCE</scope>
    <source>
        <strain evidence="4">NY070348D</strain>
    </source>
</reference>
<evidence type="ECO:0000259" key="3">
    <source>
        <dbReference type="Pfam" id="PF24181"/>
    </source>
</evidence>
<feature type="region of interest" description="Disordered" evidence="1">
    <location>
        <begin position="769"/>
        <end position="798"/>
    </location>
</feature>
<dbReference type="Pfam" id="PF24181">
    <property type="entry name" value="TPR_TTI1_C"/>
    <property type="match status" value="1"/>
</dbReference>
<dbReference type="PANTHER" id="PTHR18460:SF3">
    <property type="entry name" value="TELO2-INTERACTING PROTEIN 1 HOMOLOG"/>
    <property type="match status" value="1"/>
</dbReference>
<dbReference type="InterPro" id="IPR052587">
    <property type="entry name" value="TELO2-interacting_protein_1"/>
</dbReference>
<dbReference type="EMBL" id="HBHK01019012">
    <property type="protein sequence ID" value="CAD9694157.1"/>
    <property type="molecule type" value="Transcribed_RNA"/>
</dbReference>
<sequence>MSTYISGSMPSCEHGLVSRMEDIGAARELCLCIMRHVTGHGEADGELGVVLGELGKEIENGIDPQCVRDNAEFLLLPLFQMLPSIAKKQRMGLMLADRDKEALLTLLIVFCNTAGVIFVQNRIDIFVKLVDGCLGFVRETEREEVQQLCVLLLGRMFEPTKEVEVWQGMAAGNQDMLAGLFAQVVLSLLNLASSGANRKVQVETLQVLLQLVQNVGKENPSSIEKFLPGLSGPLVKLIVGDFKIGSRVRCAALDVWGVSVTTSLASLPVSETRTTPDDSLSGQFLSHLGSTDVMVKTSKYADDLCSRLNVLIEKIARAVPTCRSIQVDQHFVRFASRIILNEDSFQILLHREDGRLLCSLLSVLITYSVGHDTETEQLARAHMDMVISTLQATPGNPWSNQVSQLLDEKFNDLLLSLPKCASSGDESVLRHALGGCMGFARVLQERIQVAIDVSSDQIWRCIFESIMFVSEKNAPPRVQVVNEETKLVVAFPARRFEYFRENITRNQFEQMLKIFGDSEAKFALISSCFGANLGRPFSAEKLYVANHILSGEATSVQSYELCFHQSIDYLDNGLLEEEIHDPMVESLALELLSSCFSICNNQQQAKRWLVRVLFLVLKRVPSETVSVGDSAVAALQIIAHECGYKDAKDLLGKNMDYILDAMVSRLNDLATFPEAPSILQAMLCLLENEDAHGWLYPFFKDLVGAMLRALDRYSNHNDDQYVLGLLGAVKLTLRHFKPGEFKLQSDAEHRSKDAITDFLEEFDVFDNLNSPDEVPSTEVVDDDDNDEGLMADPPEEGSPQSIMVRDILSRCKYFTTHPSVFVRRLALETANAALYCFESEKLLLPAIHDIWPGVIANFRKETCEPILACAFALVETCVILSGSFMDRRFQDNVWPVISDILDTRNSHITRFEVQVLKSVFSCLCTTVKRLNSNGLWTYDKITLLATASSPYLADELLESDATDLWLALLSRNADPLWLPLTCYARDVGKLRERGLPYKLPETNLTSPRLPEGIDELAFVELYRMLGSSCTA</sequence>
<dbReference type="Pfam" id="PF24173">
    <property type="entry name" value="TPR_TTI1_N"/>
    <property type="match status" value="1"/>
</dbReference>
<dbReference type="GO" id="GO:0005737">
    <property type="term" value="C:cytoplasm"/>
    <property type="evidence" value="ECO:0007669"/>
    <property type="project" value="TreeGrafter"/>
</dbReference>
<accession>A0A7S2SA89</accession>
<dbReference type="AlphaFoldDB" id="A0A7S2SA89"/>
<feature type="domain" description="TTI1 N-terminal TPR" evidence="2">
    <location>
        <begin position="64"/>
        <end position="339"/>
    </location>
</feature>
<evidence type="ECO:0000313" key="4">
    <source>
        <dbReference type="EMBL" id="CAD9694157.1"/>
    </source>
</evidence>
<gene>
    <name evidence="4" type="ORF">QSP1433_LOCUS11997</name>
</gene>
<proteinExistence type="predicted"/>
<dbReference type="Gene3D" id="1.25.10.10">
    <property type="entry name" value="Leucine-rich Repeat Variant"/>
    <property type="match status" value="1"/>
</dbReference>
<dbReference type="InterPro" id="IPR057567">
    <property type="entry name" value="TPR_TTI1_C"/>
</dbReference>
<feature type="domain" description="TTI1 C-terminal TPR" evidence="3">
    <location>
        <begin position="749"/>
        <end position="977"/>
    </location>
</feature>